<keyword evidence="9" id="KW-0539">Nucleus</keyword>
<evidence type="ECO:0000256" key="2">
    <source>
        <dbReference type="ARBA" id="ARBA00004245"/>
    </source>
</evidence>
<dbReference type="PANTHER" id="PTHR11886:SF35">
    <property type="entry name" value="DYNEIN LIGHT CHAIN"/>
    <property type="match status" value="1"/>
</dbReference>
<keyword evidence="4 10" id="KW-0963">Cytoplasm</keyword>
<dbReference type="SMART" id="SM01375">
    <property type="entry name" value="Dynein_light"/>
    <property type="match status" value="1"/>
</dbReference>
<keyword evidence="3" id="KW-0813">Transport</keyword>
<evidence type="ECO:0000256" key="7">
    <source>
        <dbReference type="ARBA" id="ARBA00022927"/>
    </source>
</evidence>
<dbReference type="GO" id="GO:0005868">
    <property type="term" value="C:cytoplasmic dynein complex"/>
    <property type="evidence" value="ECO:0007669"/>
    <property type="project" value="TreeGrafter"/>
</dbReference>
<evidence type="ECO:0000256" key="5">
    <source>
        <dbReference type="ARBA" id="ARBA00022701"/>
    </source>
</evidence>
<evidence type="ECO:0000313" key="11">
    <source>
        <dbReference type="EMBL" id="CAG9854993.1"/>
    </source>
</evidence>
<dbReference type="AlphaFoldDB" id="A0A9N9TH04"/>
<dbReference type="CDD" id="cd21452">
    <property type="entry name" value="DLC-like_DYNLL1_DYNLL2"/>
    <property type="match status" value="1"/>
</dbReference>
<dbReference type="OrthoDB" id="10033309at2759"/>
<dbReference type="Proteomes" id="UP001153712">
    <property type="component" value="Chromosome 1"/>
</dbReference>
<keyword evidence="7" id="KW-0653">Protein transport</keyword>
<protein>
    <recommendedName>
        <fullName evidence="10">Dynein light chain</fullName>
    </recommendedName>
</protein>
<accession>A0A9N9TH04</accession>
<evidence type="ECO:0000256" key="9">
    <source>
        <dbReference type="ARBA" id="ARBA00023242"/>
    </source>
</evidence>
<dbReference type="Gene3D" id="3.30.740.10">
    <property type="entry name" value="Protein Inhibitor Of Neuronal Nitric Oxide Synthase"/>
    <property type="match status" value="1"/>
</dbReference>
<evidence type="ECO:0000256" key="1">
    <source>
        <dbReference type="ARBA" id="ARBA00004123"/>
    </source>
</evidence>
<dbReference type="GO" id="GO:0015031">
    <property type="term" value="P:protein transport"/>
    <property type="evidence" value="ECO:0007669"/>
    <property type="project" value="UniProtKB-KW"/>
</dbReference>
<dbReference type="FunFam" id="3.30.740.10:FF:000005">
    <property type="entry name" value="Dynein light chain"/>
    <property type="match status" value="1"/>
</dbReference>
<name>A0A9N9TH04_PHYSR</name>
<keyword evidence="6" id="KW-0509">mRNA transport</keyword>
<dbReference type="GO" id="GO:0005634">
    <property type="term" value="C:nucleus"/>
    <property type="evidence" value="ECO:0007669"/>
    <property type="project" value="UniProtKB-SubCell"/>
</dbReference>
<sequence>MACREPQPCFVPIASKPPPCCPEACIKSSDMSPDMQRDAIALGIQAMYLYSLERDVAAYMKKEFDKKYCPTWHCAVGRNFSSYITHESSRFIYFYLGPTAFVLYKCG</sequence>
<dbReference type="GO" id="GO:0045505">
    <property type="term" value="F:dynein intermediate chain binding"/>
    <property type="evidence" value="ECO:0007669"/>
    <property type="project" value="TreeGrafter"/>
</dbReference>
<evidence type="ECO:0000256" key="4">
    <source>
        <dbReference type="ARBA" id="ARBA00022490"/>
    </source>
</evidence>
<dbReference type="GO" id="GO:0007017">
    <property type="term" value="P:microtubule-based process"/>
    <property type="evidence" value="ECO:0007669"/>
    <property type="project" value="InterPro"/>
</dbReference>
<evidence type="ECO:0000313" key="12">
    <source>
        <dbReference type="Proteomes" id="UP001153712"/>
    </source>
</evidence>
<dbReference type="InterPro" id="IPR001372">
    <property type="entry name" value="Dynein_light_chain_typ-1/2"/>
</dbReference>
<dbReference type="InterPro" id="IPR037177">
    <property type="entry name" value="DLC_sf"/>
</dbReference>
<evidence type="ECO:0000256" key="8">
    <source>
        <dbReference type="ARBA" id="ARBA00023212"/>
    </source>
</evidence>
<reference evidence="11" key="1">
    <citation type="submission" date="2022-01" db="EMBL/GenBank/DDBJ databases">
        <authorList>
            <person name="King R."/>
        </authorList>
    </citation>
    <scope>NUCLEOTIDE SEQUENCE</scope>
</reference>
<evidence type="ECO:0000256" key="6">
    <source>
        <dbReference type="ARBA" id="ARBA00022816"/>
    </source>
</evidence>
<proteinExistence type="inferred from homology"/>
<keyword evidence="12" id="KW-1185">Reference proteome</keyword>
<keyword evidence="5 10" id="KW-0493">Microtubule</keyword>
<keyword evidence="8 10" id="KW-0206">Cytoskeleton</keyword>
<gene>
    <name evidence="11" type="ORF">PHYEVI_LOCUS1453</name>
</gene>
<evidence type="ECO:0000256" key="10">
    <source>
        <dbReference type="RuleBase" id="RU365010"/>
    </source>
</evidence>
<organism evidence="11 12">
    <name type="scientific">Phyllotreta striolata</name>
    <name type="common">Striped flea beetle</name>
    <name type="synonym">Crioceris striolata</name>
    <dbReference type="NCBI Taxonomy" id="444603"/>
    <lineage>
        <taxon>Eukaryota</taxon>
        <taxon>Metazoa</taxon>
        <taxon>Ecdysozoa</taxon>
        <taxon>Arthropoda</taxon>
        <taxon>Hexapoda</taxon>
        <taxon>Insecta</taxon>
        <taxon>Pterygota</taxon>
        <taxon>Neoptera</taxon>
        <taxon>Endopterygota</taxon>
        <taxon>Coleoptera</taxon>
        <taxon>Polyphaga</taxon>
        <taxon>Cucujiformia</taxon>
        <taxon>Chrysomeloidea</taxon>
        <taxon>Chrysomelidae</taxon>
        <taxon>Galerucinae</taxon>
        <taxon>Alticini</taxon>
        <taxon>Phyllotreta</taxon>
    </lineage>
</organism>
<dbReference type="GO" id="GO:0051028">
    <property type="term" value="P:mRNA transport"/>
    <property type="evidence" value="ECO:0007669"/>
    <property type="project" value="UniProtKB-KW"/>
</dbReference>
<dbReference type="Pfam" id="PF01221">
    <property type="entry name" value="Dynein_light"/>
    <property type="match status" value="1"/>
</dbReference>
<keyword evidence="10" id="KW-0505">Motor protein</keyword>
<dbReference type="SUPFAM" id="SSF54648">
    <property type="entry name" value="DLC"/>
    <property type="match status" value="1"/>
</dbReference>
<comment type="similarity">
    <text evidence="10">Belongs to the dynein light chain family.</text>
</comment>
<evidence type="ECO:0000256" key="3">
    <source>
        <dbReference type="ARBA" id="ARBA00022448"/>
    </source>
</evidence>
<comment type="subcellular location">
    <subcellularLocation>
        <location evidence="2 10">Cytoplasm</location>
        <location evidence="2 10">Cytoskeleton</location>
    </subcellularLocation>
    <subcellularLocation>
        <location evidence="1">Nucleus</location>
    </subcellularLocation>
</comment>
<dbReference type="EMBL" id="OU900094">
    <property type="protein sequence ID" value="CAG9854993.1"/>
    <property type="molecule type" value="Genomic_DNA"/>
</dbReference>
<dbReference type="PANTHER" id="PTHR11886">
    <property type="entry name" value="DYNEIN LIGHT CHAIN"/>
    <property type="match status" value="1"/>
</dbReference>
<dbReference type="GO" id="GO:0005874">
    <property type="term" value="C:microtubule"/>
    <property type="evidence" value="ECO:0007669"/>
    <property type="project" value="UniProtKB-KW"/>
</dbReference>
<keyword evidence="10" id="KW-0243">Dynein</keyword>